<keyword evidence="1" id="KW-0812">Transmembrane</keyword>
<keyword evidence="1" id="KW-0472">Membrane</keyword>
<accession>A0A9P0DV96</accession>
<sequence length="306" mass="32669">MPSLESIPPAVSSPNAVNLTDPGGDAWSLLDELESPLPLDASEGGFFSGNFVPPPPRPLFLDDSATPDGPTTCDLCTWSWQHHSGGYSLDMSKEAQGLGWVLTLVIVSLSSAIIGAIVMIIVLHCKRLKSTTIDETERGVTLQHQRVNQRPPISTPDDKNISAITPTTFPNLPTIQNATNTGVWSWLSRRNTCSIDTPTASPAENHYTHMDDGYNGVGEALYAELDADEAPAYRNSGYADAEAPASSAPSSAYYSDLSTTTVPERAYEVVGLATAPAWEAGGGEWRRPAPRLAAIRESGAVPSDYV</sequence>
<dbReference type="AlphaFoldDB" id="A0A9P0DV96"/>
<feature type="transmembrane region" description="Helical" evidence="1">
    <location>
        <begin position="98"/>
        <end position="123"/>
    </location>
</feature>
<keyword evidence="3" id="KW-1185">Reference proteome</keyword>
<dbReference type="EMBL" id="OU900101">
    <property type="protein sequence ID" value="CAH1187753.1"/>
    <property type="molecule type" value="Genomic_DNA"/>
</dbReference>
<reference evidence="2" key="1">
    <citation type="submission" date="2022-01" db="EMBL/GenBank/DDBJ databases">
        <authorList>
            <person name="King R."/>
        </authorList>
    </citation>
    <scope>NUCLEOTIDE SEQUENCE</scope>
</reference>
<organism evidence="2 3">
    <name type="scientific">Phyllotreta striolata</name>
    <name type="common">Striped flea beetle</name>
    <name type="synonym">Crioceris striolata</name>
    <dbReference type="NCBI Taxonomy" id="444603"/>
    <lineage>
        <taxon>Eukaryota</taxon>
        <taxon>Metazoa</taxon>
        <taxon>Ecdysozoa</taxon>
        <taxon>Arthropoda</taxon>
        <taxon>Hexapoda</taxon>
        <taxon>Insecta</taxon>
        <taxon>Pterygota</taxon>
        <taxon>Neoptera</taxon>
        <taxon>Endopterygota</taxon>
        <taxon>Coleoptera</taxon>
        <taxon>Polyphaga</taxon>
        <taxon>Cucujiformia</taxon>
        <taxon>Chrysomeloidea</taxon>
        <taxon>Chrysomelidae</taxon>
        <taxon>Galerucinae</taxon>
        <taxon>Alticini</taxon>
        <taxon>Phyllotreta</taxon>
    </lineage>
</organism>
<proteinExistence type="predicted"/>
<dbReference type="Proteomes" id="UP001153712">
    <property type="component" value="Chromosome 8"/>
</dbReference>
<evidence type="ECO:0000256" key="1">
    <source>
        <dbReference type="SAM" id="Phobius"/>
    </source>
</evidence>
<gene>
    <name evidence="2" type="ORF">PHYEVI_LOCUS10839</name>
</gene>
<protein>
    <submittedName>
        <fullName evidence="2">Uncharacterized protein</fullName>
    </submittedName>
</protein>
<evidence type="ECO:0000313" key="3">
    <source>
        <dbReference type="Proteomes" id="UP001153712"/>
    </source>
</evidence>
<evidence type="ECO:0000313" key="2">
    <source>
        <dbReference type="EMBL" id="CAH1187753.1"/>
    </source>
</evidence>
<keyword evidence="1" id="KW-1133">Transmembrane helix</keyword>
<dbReference type="OrthoDB" id="8067855at2759"/>
<name>A0A9P0DV96_PHYSR</name>